<dbReference type="AlphaFoldDB" id="A0A6A6AKK5"/>
<evidence type="ECO:0000313" key="6">
    <source>
        <dbReference type="Proteomes" id="UP000799771"/>
    </source>
</evidence>
<dbReference type="Pfam" id="PF03446">
    <property type="entry name" value="NAD_binding_2"/>
    <property type="match status" value="1"/>
</dbReference>
<dbReference type="GO" id="GO:0016491">
    <property type="term" value="F:oxidoreductase activity"/>
    <property type="evidence" value="ECO:0007669"/>
    <property type="project" value="UniProtKB-KW"/>
</dbReference>
<feature type="active site" evidence="3">
    <location>
        <position position="181"/>
    </location>
</feature>
<evidence type="ECO:0000256" key="1">
    <source>
        <dbReference type="ARBA" id="ARBA00007598"/>
    </source>
</evidence>
<dbReference type="InterPro" id="IPR006115">
    <property type="entry name" value="6PGDH_NADP-bd"/>
</dbReference>
<dbReference type="Gene3D" id="3.40.50.720">
    <property type="entry name" value="NAD(P)-binding Rossmann-like Domain"/>
    <property type="match status" value="1"/>
</dbReference>
<dbReference type="SUPFAM" id="SSF48179">
    <property type="entry name" value="6-phosphogluconate dehydrogenase C-terminal domain-like"/>
    <property type="match status" value="1"/>
</dbReference>
<protein>
    <submittedName>
        <fullName evidence="5">NAD(P)-binding protein</fullName>
    </submittedName>
</protein>
<dbReference type="GeneID" id="54412582"/>
<proteinExistence type="inferred from homology"/>
<accession>A0A6A6AKK5</accession>
<dbReference type="InterPro" id="IPR013328">
    <property type="entry name" value="6PGD_dom2"/>
</dbReference>
<dbReference type="Gene3D" id="1.10.1040.10">
    <property type="entry name" value="N-(1-d-carboxylethyl)-l-norvaline Dehydrogenase, domain 2"/>
    <property type="match status" value="1"/>
</dbReference>
<evidence type="ECO:0000256" key="3">
    <source>
        <dbReference type="PIRSR" id="PIRSR000103-1"/>
    </source>
</evidence>
<dbReference type="InterPro" id="IPR051265">
    <property type="entry name" value="HIBADH-related_NP60_sf"/>
</dbReference>
<dbReference type="PIRSF" id="PIRSF000103">
    <property type="entry name" value="HIBADH"/>
    <property type="match status" value="1"/>
</dbReference>
<sequence>MTSSENPRLGWIGLGSMGLGMANNMQKHLKEKDMPSMRYWNRTLSRGEALQEIGGIPCQSIGDLVQNCDIIFISVSNDAVLTNIIDEITSSGPIPSKTIVDTTTVHPTTTSAVAAKLTAQNASYIAAPVFGASPLAIAGTLLIAVAGPDPAIQKTSPFLQGVIARAVIPVGPDPAQALLLKTTSNLITAGMTYLLSEAHTLAAKSGLPAAVLESLVEQNLGPYAHGVSRRLTSGAYFPPRGEEAMSGLELGIKDVAHGVGLAGEVGMRVRVGELYLEAAREAERVGRERGRGLDSSAVFGVVRVRAGLEFETEGVRVREGKGKE</sequence>
<dbReference type="RefSeq" id="XP_033525831.1">
    <property type="nucleotide sequence ID" value="XM_033672150.1"/>
</dbReference>
<evidence type="ECO:0000313" key="5">
    <source>
        <dbReference type="EMBL" id="KAF2131444.1"/>
    </source>
</evidence>
<evidence type="ECO:0000259" key="4">
    <source>
        <dbReference type="Pfam" id="PF03446"/>
    </source>
</evidence>
<dbReference type="EMBL" id="ML977502">
    <property type="protein sequence ID" value="KAF2131444.1"/>
    <property type="molecule type" value="Genomic_DNA"/>
</dbReference>
<dbReference type="InterPro" id="IPR008927">
    <property type="entry name" value="6-PGluconate_DH-like_C_sf"/>
</dbReference>
<name>A0A6A6AKK5_9PLEO</name>
<dbReference type="SUPFAM" id="SSF51735">
    <property type="entry name" value="NAD(P)-binding Rossmann-fold domains"/>
    <property type="match status" value="1"/>
</dbReference>
<organism evidence="5 6">
    <name type="scientific">Dothidotthia symphoricarpi CBS 119687</name>
    <dbReference type="NCBI Taxonomy" id="1392245"/>
    <lineage>
        <taxon>Eukaryota</taxon>
        <taxon>Fungi</taxon>
        <taxon>Dikarya</taxon>
        <taxon>Ascomycota</taxon>
        <taxon>Pezizomycotina</taxon>
        <taxon>Dothideomycetes</taxon>
        <taxon>Pleosporomycetidae</taxon>
        <taxon>Pleosporales</taxon>
        <taxon>Dothidotthiaceae</taxon>
        <taxon>Dothidotthia</taxon>
    </lineage>
</organism>
<evidence type="ECO:0000256" key="2">
    <source>
        <dbReference type="ARBA" id="ARBA00023002"/>
    </source>
</evidence>
<keyword evidence="2" id="KW-0560">Oxidoreductase</keyword>
<reference evidence="5" key="1">
    <citation type="journal article" date="2020" name="Stud. Mycol.">
        <title>101 Dothideomycetes genomes: a test case for predicting lifestyles and emergence of pathogens.</title>
        <authorList>
            <person name="Haridas S."/>
            <person name="Albert R."/>
            <person name="Binder M."/>
            <person name="Bloem J."/>
            <person name="Labutti K."/>
            <person name="Salamov A."/>
            <person name="Andreopoulos B."/>
            <person name="Baker S."/>
            <person name="Barry K."/>
            <person name="Bills G."/>
            <person name="Bluhm B."/>
            <person name="Cannon C."/>
            <person name="Castanera R."/>
            <person name="Culley D."/>
            <person name="Daum C."/>
            <person name="Ezra D."/>
            <person name="Gonzalez J."/>
            <person name="Henrissat B."/>
            <person name="Kuo A."/>
            <person name="Liang C."/>
            <person name="Lipzen A."/>
            <person name="Lutzoni F."/>
            <person name="Magnuson J."/>
            <person name="Mondo S."/>
            <person name="Nolan M."/>
            <person name="Ohm R."/>
            <person name="Pangilinan J."/>
            <person name="Park H.-J."/>
            <person name="Ramirez L."/>
            <person name="Alfaro M."/>
            <person name="Sun H."/>
            <person name="Tritt A."/>
            <person name="Yoshinaga Y."/>
            <person name="Zwiers L.-H."/>
            <person name="Turgeon B."/>
            <person name="Goodwin S."/>
            <person name="Spatafora J."/>
            <person name="Crous P."/>
            <person name="Grigoriev I."/>
        </authorList>
    </citation>
    <scope>NUCLEOTIDE SEQUENCE</scope>
    <source>
        <strain evidence="5">CBS 119687</strain>
    </source>
</reference>
<dbReference type="Proteomes" id="UP000799771">
    <property type="component" value="Unassembled WGS sequence"/>
</dbReference>
<comment type="similarity">
    <text evidence="1">Belongs to the HIBADH-related family. NP60 subfamily.</text>
</comment>
<keyword evidence="6" id="KW-1185">Reference proteome</keyword>
<feature type="domain" description="6-phosphogluconate dehydrogenase NADP-binding" evidence="4">
    <location>
        <begin position="9"/>
        <end position="162"/>
    </location>
</feature>
<gene>
    <name evidence="5" type="ORF">P153DRAFT_416401</name>
</gene>
<dbReference type="PANTHER" id="PTHR43580">
    <property type="entry name" value="OXIDOREDUCTASE GLYR1-RELATED"/>
    <property type="match status" value="1"/>
</dbReference>
<dbReference type="PANTHER" id="PTHR43580:SF8">
    <property type="entry name" value="6-PHOSPHOGLUCONATE DEHYDROGENASE NADP-BINDING DOMAIN-CONTAINING PROTEIN-RELATED"/>
    <property type="match status" value="1"/>
</dbReference>
<dbReference type="GO" id="GO:0050661">
    <property type="term" value="F:NADP binding"/>
    <property type="evidence" value="ECO:0007669"/>
    <property type="project" value="InterPro"/>
</dbReference>
<dbReference type="OrthoDB" id="435038at2759"/>
<dbReference type="InterPro" id="IPR015815">
    <property type="entry name" value="HIBADH-related"/>
</dbReference>
<dbReference type="InterPro" id="IPR036291">
    <property type="entry name" value="NAD(P)-bd_dom_sf"/>
</dbReference>